<dbReference type="GO" id="GO:0003700">
    <property type="term" value="F:DNA-binding transcription factor activity"/>
    <property type="evidence" value="ECO:0007669"/>
    <property type="project" value="InterPro"/>
</dbReference>
<dbReference type="Pfam" id="PF00990">
    <property type="entry name" value="GGDEF"/>
    <property type="match status" value="1"/>
</dbReference>
<sequence length="283" mass="32271">MRKEDQNNFCIFTTALDYIEHNLCSEFTQEDIAAVCYCSLSALQKLWRYATHTSLKEYISKRRLTNAGIDLLNTDMTVIDIAMKYQYNSHEVFTRAFTKQWGVAPSVFKKEWNKSCGLFPKLNRDYLKGAYYMGNKKFDVTELFDYLNERTGTYVLCFDIVGLMRINDEISREAGDKVILESLKRINAAAGEDMPVLRIGGDEFVMVTGLDDVEKVTKIAKAVMEKNGIETAYKGGTVPVSIRSGAVMIRKPLKYSMLCHDFDEVISFARNDGEVHFAKAEQK</sequence>
<dbReference type="Gene3D" id="3.30.70.270">
    <property type="match status" value="1"/>
</dbReference>
<evidence type="ECO:0000256" key="1">
    <source>
        <dbReference type="ARBA" id="ARBA00023015"/>
    </source>
</evidence>
<dbReference type="AlphaFoldDB" id="A0AAW6E491"/>
<keyword evidence="2" id="KW-0238">DNA-binding</keyword>
<keyword evidence="1" id="KW-0805">Transcription regulation</keyword>
<dbReference type="InterPro" id="IPR018060">
    <property type="entry name" value="HTH_AraC"/>
</dbReference>
<dbReference type="InterPro" id="IPR050959">
    <property type="entry name" value="MarA-like"/>
</dbReference>
<evidence type="ECO:0000259" key="4">
    <source>
        <dbReference type="PROSITE" id="PS01124"/>
    </source>
</evidence>
<dbReference type="InterPro" id="IPR029787">
    <property type="entry name" value="Nucleotide_cyclase"/>
</dbReference>
<dbReference type="SMART" id="SM00342">
    <property type="entry name" value="HTH_ARAC"/>
    <property type="match status" value="1"/>
</dbReference>
<dbReference type="SUPFAM" id="SSF55073">
    <property type="entry name" value="Nucleotide cyclase"/>
    <property type="match status" value="1"/>
</dbReference>
<dbReference type="SUPFAM" id="SSF46689">
    <property type="entry name" value="Homeodomain-like"/>
    <property type="match status" value="2"/>
</dbReference>
<organism evidence="6 7">
    <name type="scientific">Ruminococcus bicirculans</name>
    <name type="common">ex Wegman et al. 2014</name>
    <dbReference type="NCBI Taxonomy" id="1160721"/>
    <lineage>
        <taxon>Bacteria</taxon>
        <taxon>Bacillati</taxon>
        <taxon>Bacillota</taxon>
        <taxon>Clostridia</taxon>
        <taxon>Eubacteriales</taxon>
        <taxon>Oscillospiraceae</taxon>
        <taxon>Ruminococcus</taxon>
    </lineage>
</organism>
<proteinExistence type="predicted"/>
<evidence type="ECO:0000256" key="3">
    <source>
        <dbReference type="ARBA" id="ARBA00023163"/>
    </source>
</evidence>
<dbReference type="Pfam" id="PF12833">
    <property type="entry name" value="HTH_18"/>
    <property type="match status" value="1"/>
</dbReference>
<feature type="domain" description="GGDEF" evidence="5">
    <location>
        <begin position="151"/>
        <end position="282"/>
    </location>
</feature>
<comment type="caution">
    <text evidence="6">The sequence shown here is derived from an EMBL/GenBank/DDBJ whole genome shotgun (WGS) entry which is preliminary data.</text>
</comment>
<dbReference type="InterPro" id="IPR000160">
    <property type="entry name" value="GGDEF_dom"/>
</dbReference>
<evidence type="ECO:0000313" key="6">
    <source>
        <dbReference type="EMBL" id="MDB8745283.1"/>
    </source>
</evidence>
<dbReference type="GO" id="GO:0043565">
    <property type="term" value="F:sequence-specific DNA binding"/>
    <property type="evidence" value="ECO:0007669"/>
    <property type="project" value="InterPro"/>
</dbReference>
<dbReference type="PROSITE" id="PS50887">
    <property type="entry name" value="GGDEF"/>
    <property type="match status" value="1"/>
</dbReference>
<keyword evidence="3" id="KW-0804">Transcription</keyword>
<evidence type="ECO:0000313" key="7">
    <source>
        <dbReference type="Proteomes" id="UP001211015"/>
    </source>
</evidence>
<dbReference type="RefSeq" id="WP_195388744.1">
    <property type="nucleotide sequence ID" value="NZ_JADNGL010000013.1"/>
</dbReference>
<dbReference type="InterPro" id="IPR043128">
    <property type="entry name" value="Rev_trsase/Diguanyl_cyclase"/>
</dbReference>
<dbReference type="PANTHER" id="PTHR47504:SF5">
    <property type="entry name" value="RIGHT ORIGIN-BINDING PROTEIN"/>
    <property type="match status" value="1"/>
</dbReference>
<evidence type="ECO:0000256" key="2">
    <source>
        <dbReference type="ARBA" id="ARBA00023125"/>
    </source>
</evidence>
<dbReference type="InterPro" id="IPR009057">
    <property type="entry name" value="Homeodomain-like_sf"/>
</dbReference>
<dbReference type="PROSITE" id="PS01124">
    <property type="entry name" value="HTH_ARAC_FAMILY_2"/>
    <property type="match status" value="1"/>
</dbReference>
<feature type="domain" description="HTH araC/xylS-type" evidence="4">
    <location>
        <begin position="13"/>
        <end position="111"/>
    </location>
</feature>
<protein>
    <submittedName>
        <fullName evidence="6">Helix-turn-helix domain-containing protein</fullName>
    </submittedName>
</protein>
<dbReference type="Gene3D" id="1.10.10.60">
    <property type="entry name" value="Homeodomain-like"/>
    <property type="match status" value="2"/>
</dbReference>
<dbReference type="EMBL" id="JAQMLV010000012">
    <property type="protein sequence ID" value="MDB8745283.1"/>
    <property type="molecule type" value="Genomic_DNA"/>
</dbReference>
<dbReference type="PANTHER" id="PTHR47504">
    <property type="entry name" value="RIGHT ORIGIN-BINDING PROTEIN"/>
    <property type="match status" value="1"/>
</dbReference>
<accession>A0AAW6E491</accession>
<gene>
    <name evidence="6" type="ORF">PNU62_09670</name>
</gene>
<reference evidence="6" key="1">
    <citation type="submission" date="2023-01" db="EMBL/GenBank/DDBJ databases">
        <title>Human gut microbiome strain richness.</title>
        <authorList>
            <person name="Chen-Liaw A."/>
        </authorList>
    </citation>
    <scope>NUCLEOTIDE SEQUENCE</scope>
    <source>
        <strain evidence="6">1001275st1_F4_1001275B_160808</strain>
    </source>
</reference>
<name>A0AAW6E491_9FIRM</name>
<evidence type="ECO:0000259" key="5">
    <source>
        <dbReference type="PROSITE" id="PS50887"/>
    </source>
</evidence>
<dbReference type="Proteomes" id="UP001211015">
    <property type="component" value="Unassembled WGS sequence"/>
</dbReference>